<dbReference type="Proteomes" id="UP000789525">
    <property type="component" value="Unassembled WGS sequence"/>
</dbReference>
<gene>
    <name evidence="1" type="ORF">ACOLOM_LOCUS7411</name>
</gene>
<reference evidence="1" key="1">
    <citation type="submission" date="2021-06" db="EMBL/GenBank/DDBJ databases">
        <authorList>
            <person name="Kallberg Y."/>
            <person name="Tangrot J."/>
            <person name="Rosling A."/>
        </authorList>
    </citation>
    <scope>NUCLEOTIDE SEQUENCE</scope>
    <source>
        <strain evidence="1">CL356</strain>
    </source>
</reference>
<accession>A0ACA9N7R5</accession>
<evidence type="ECO:0000313" key="1">
    <source>
        <dbReference type="EMBL" id="CAG8623611.1"/>
    </source>
</evidence>
<evidence type="ECO:0000313" key="2">
    <source>
        <dbReference type="Proteomes" id="UP000789525"/>
    </source>
</evidence>
<feature type="non-terminal residue" evidence="1">
    <location>
        <position position="58"/>
    </location>
</feature>
<sequence length="58" mass="6163">MTSVEEISNEKEKQVVTQQETELEGKIAVANLDRPPVTVSDVLSGTVVLPPALGTSVK</sequence>
<name>A0ACA9N7R5_9GLOM</name>
<keyword evidence="2" id="KW-1185">Reference proteome</keyword>
<dbReference type="EMBL" id="CAJVPT010017087">
    <property type="protein sequence ID" value="CAG8623611.1"/>
    <property type="molecule type" value="Genomic_DNA"/>
</dbReference>
<protein>
    <submittedName>
        <fullName evidence="1">2586_t:CDS:1</fullName>
    </submittedName>
</protein>
<comment type="caution">
    <text evidence="1">The sequence shown here is derived from an EMBL/GenBank/DDBJ whole genome shotgun (WGS) entry which is preliminary data.</text>
</comment>
<organism evidence="1 2">
    <name type="scientific">Acaulospora colombiana</name>
    <dbReference type="NCBI Taxonomy" id="27376"/>
    <lineage>
        <taxon>Eukaryota</taxon>
        <taxon>Fungi</taxon>
        <taxon>Fungi incertae sedis</taxon>
        <taxon>Mucoromycota</taxon>
        <taxon>Glomeromycotina</taxon>
        <taxon>Glomeromycetes</taxon>
        <taxon>Diversisporales</taxon>
        <taxon>Acaulosporaceae</taxon>
        <taxon>Acaulospora</taxon>
    </lineage>
</organism>
<proteinExistence type="predicted"/>